<dbReference type="RefSeq" id="WP_175545378.1">
    <property type="nucleotide sequence ID" value="NZ_FOEP01000022.1"/>
</dbReference>
<proteinExistence type="predicted"/>
<evidence type="ECO:0000313" key="2">
    <source>
        <dbReference type="Proteomes" id="UP000198634"/>
    </source>
</evidence>
<sequence>MDWVARSSQVAHFLSGASCCFGPALTSGLEGRFQDGGGQPNSVSRHLRCSFQHFHAALLREVMVLSSFDVVFTVIRDPMVRLQSEYLWWRAHSLLPLPDFDVWVNQMFDTYALDPFMMNNHIRPQDSLCCRRRR</sequence>
<dbReference type="STRING" id="657014.SAMN04488092_1227"/>
<dbReference type="PROSITE" id="PS51257">
    <property type="entry name" value="PROKAR_LIPOPROTEIN"/>
    <property type="match status" value="1"/>
</dbReference>
<protein>
    <recommendedName>
        <fullName evidence="3">Sulfotransferase family protein</fullName>
    </recommendedName>
</protein>
<reference evidence="1 2" key="1">
    <citation type="submission" date="2016-10" db="EMBL/GenBank/DDBJ databases">
        <authorList>
            <person name="de Groot N.N."/>
        </authorList>
    </citation>
    <scope>NUCLEOTIDE SEQUENCE [LARGE SCALE GENOMIC DNA]</scope>
    <source>
        <strain evidence="1 2">DSM 22007</strain>
    </source>
</reference>
<accession>A0A1H9L0K6</accession>
<name>A0A1H9L0K6_9RHOB</name>
<evidence type="ECO:0000313" key="1">
    <source>
        <dbReference type="EMBL" id="SER04848.1"/>
    </source>
</evidence>
<dbReference type="Proteomes" id="UP000198634">
    <property type="component" value="Unassembled WGS sequence"/>
</dbReference>
<dbReference type="EMBL" id="FOEP01000022">
    <property type="protein sequence ID" value="SER04848.1"/>
    <property type="molecule type" value="Genomic_DNA"/>
</dbReference>
<evidence type="ECO:0008006" key="3">
    <source>
        <dbReference type="Google" id="ProtNLM"/>
    </source>
</evidence>
<dbReference type="AlphaFoldDB" id="A0A1H9L0K6"/>
<gene>
    <name evidence="1" type="ORF">SAMN04488092_1227</name>
</gene>
<keyword evidence="2" id="KW-1185">Reference proteome</keyword>
<organism evidence="1 2">
    <name type="scientific">Thalassovita taeanensis</name>
    <dbReference type="NCBI Taxonomy" id="657014"/>
    <lineage>
        <taxon>Bacteria</taxon>
        <taxon>Pseudomonadati</taxon>
        <taxon>Pseudomonadota</taxon>
        <taxon>Alphaproteobacteria</taxon>
        <taxon>Rhodobacterales</taxon>
        <taxon>Roseobacteraceae</taxon>
        <taxon>Thalassovita</taxon>
    </lineage>
</organism>